<accession>A0A3P9JQG7</accession>
<reference evidence="11" key="4">
    <citation type="submission" date="2025-09" db="UniProtKB">
        <authorList>
            <consortium name="Ensembl"/>
        </authorList>
    </citation>
    <scope>IDENTIFICATION</scope>
    <source>
        <strain evidence="11">HSOK</strain>
    </source>
</reference>
<name>A0A3P9JQG7_ORYLA</name>
<feature type="chain" id="PRO_5017847856" description="C-C motif chemokine" evidence="9">
    <location>
        <begin position="25"/>
        <end position="90"/>
    </location>
</feature>
<evidence type="ECO:0000256" key="5">
    <source>
        <dbReference type="ARBA" id="ARBA00022729"/>
    </source>
</evidence>
<reference evidence="11 12" key="2">
    <citation type="submission" date="2017-04" db="EMBL/GenBank/DDBJ databases">
        <title>CpG methylation of centromeres and impact of large insertions on vertebrate speciation.</title>
        <authorList>
            <person name="Ichikawa K."/>
            <person name="Yoshimura J."/>
            <person name="Morishita S."/>
        </authorList>
    </citation>
    <scope>NUCLEOTIDE SEQUENCE</scope>
    <source>
        <strain evidence="11 12">HSOK</strain>
    </source>
</reference>
<comment type="function">
    <text evidence="7">Monokine with inflammatory and chemokinetic properties. Binds to CCR1, CCR4 and CCR5. One of the major HIV-suppressive factors produced by CD8+ T-cells. Recombinant MIP-1-alpha induces a dose-dependent inhibition of different strains of HIV-1, HIV-2, and simian immunodeficiency virus (SIV).</text>
</comment>
<evidence type="ECO:0000256" key="3">
    <source>
        <dbReference type="ARBA" id="ARBA00022514"/>
    </source>
</evidence>
<dbReference type="AlphaFoldDB" id="A0A3P9JQG7"/>
<comment type="subunit">
    <text evidence="8">Self-associates. Also heterodimer of MIP-1-alpha(4-69) and MIP-1-beta(3-69). Interacts with CCR1.</text>
</comment>
<evidence type="ECO:0000256" key="7">
    <source>
        <dbReference type="ARBA" id="ARBA00044740"/>
    </source>
</evidence>
<dbReference type="CDD" id="cd00272">
    <property type="entry name" value="Chemokine_CC"/>
    <property type="match status" value="1"/>
</dbReference>
<keyword evidence="5 9" id="KW-0732">Signal</keyword>
<evidence type="ECO:0000256" key="1">
    <source>
        <dbReference type="ARBA" id="ARBA00004613"/>
    </source>
</evidence>
<sequence>MMMMKASVALVTFFLLLSPVTILASQNSYQPDVCCFKFFPKRLHANVVESIKHTSTHCAKKAVLLTLKNKQEYCADPSMEWVKKLIKNFL</sequence>
<feature type="domain" description="Chemokine interleukin-8-like" evidence="10">
    <location>
        <begin position="31"/>
        <end position="89"/>
    </location>
</feature>
<dbReference type="InterPro" id="IPR036048">
    <property type="entry name" value="Interleukin_8-like_sf"/>
</dbReference>
<comment type="subcellular location">
    <subcellularLocation>
        <location evidence="1 9">Secreted</location>
    </subcellularLocation>
</comment>
<keyword evidence="4 9" id="KW-0964">Secreted</keyword>
<dbReference type="InterPro" id="IPR001811">
    <property type="entry name" value="Chemokine_IL8-like_dom"/>
</dbReference>
<dbReference type="PROSITE" id="PS00472">
    <property type="entry name" value="SMALL_CYTOKINES_CC"/>
    <property type="match status" value="1"/>
</dbReference>
<evidence type="ECO:0000256" key="8">
    <source>
        <dbReference type="ARBA" id="ARBA00046726"/>
    </source>
</evidence>
<keyword evidence="9" id="KW-0145">Chemotaxis</keyword>
<evidence type="ECO:0000256" key="2">
    <source>
        <dbReference type="ARBA" id="ARBA00010868"/>
    </source>
</evidence>
<dbReference type="SMART" id="SM00199">
    <property type="entry name" value="SCY"/>
    <property type="match status" value="1"/>
</dbReference>
<dbReference type="Proteomes" id="UP000265200">
    <property type="component" value="Chromosome 24"/>
</dbReference>
<dbReference type="GO" id="GO:0006955">
    <property type="term" value="P:immune response"/>
    <property type="evidence" value="ECO:0007669"/>
    <property type="project" value="InterPro"/>
</dbReference>
<comment type="similarity">
    <text evidence="2 9">Belongs to the intercrine beta (chemokine CC) family.</text>
</comment>
<evidence type="ECO:0000256" key="6">
    <source>
        <dbReference type="ARBA" id="ARBA00023157"/>
    </source>
</evidence>
<feature type="signal peptide" evidence="9">
    <location>
        <begin position="1"/>
        <end position="24"/>
    </location>
</feature>
<dbReference type="Gene3D" id="2.40.50.40">
    <property type="match status" value="1"/>
</dbReference>
<proteinExistence type="inferred from homology"/>
<evidence type="ECO:0000313" key="11">
    <source>
        <dbReference type="Ensembl" id="ENSORLP00015034475.1"/>
    </source>
</evidence>
<dbReference type="SUPFAM" id="SSF54117">
    <property type="entry name" value="Interleukin 8-like chemokines"/>
    <property type="match status" value="1"/>
</dbReference>
<dbReference type="GO" id="GO:0005615">
    <property type="term" value="C:extracellular space"/>
    <property type="evidence" value="ECO:0007669"/>
    <property type="project" value="UniProtKB-KW"/>
</dbReference>
<protein>
    <recommendedName>
        <fullName evidence="9">C-C motif chemokine</fullName>
    </recommendedName>
</protein>
<evidence type="ECO:0000256" key="9">
    <source>
        <dbReference type="RuleBase" id="RU361150"/>
    </source>
</evidence>
<reference key="1">
    <citation type="journal article" date="2007" name="Nature">
        <title>The medaka draft genome and insights into vertebrate genome evolution.</title>
        <authorList>
            <person name="Kasahara M."/>
            <person name="Naruse K."/>
            <person name="Sasaki S."/>
            <person name="Nakatani Y."/>
            <person name="Qu W."/>
            <person name="Ahsan B."/>
            <person name="Yamada T."/>
            <person name="Nagayasu Y."/>
            <person name="Doi K."/>
            <person name="Kasai Y."/>
            <person name="Jindo T."/>
            <person name="Kobayashi D."/>
            <person name="Shimada A."/>
            <person name="Toyoda A."/>
            <person name="Kuroki Y."/>
            <person name="Fujiyama A."/>
            <person name="Sasaki T."/>
            <person name="Shimizu A."/>
            <person name="Asakawa S."/>
            <person name="Shimizu N."/>
            <person name="Hashimoto S."/>
            <person name="Yang J."/>
            <person name="Lee Y."/>
            <person name="Matsushima K."/>
            <person name="Sugano S."/>
            <person name="Sakaizumi M."/>
            <person name="Narita T."/>
            <person name="Ohishi K."/>
            <person name="Haga S."/>
            <person name="Ohta F."/>
            <person name="Nomoto H."/>
            <person name="Nogata K."/>
            <person name="Morishita T."/>
            <person name="Endo T."/>
            <person name="Shin-I T."/>
            <person name="Takeda H."/>
            <person name="Morishita S."/>
            <person name="Kohara Y."/>
        </authorList>
    </citation>
    <scope>NUCLEOTIDE SEQUENCE [LARGE SCALE GENOMIC DNA]</scope>
    <source>
        <strain>Hd-rR</strain>
    </source>
</reference>
<dbReference type="InterPro" id="IPR039809">
    <property type="entry name" value="Chemokine_b/g/d"/>
</dbReference>
<dbReference type="GO" id="GO:0008009">
    <property type="term" value="F:chemokine activity"/>
    <property type="evidence" value="ECO:0007669"/>
    <property type="project" value="InterPro"/>
</dbReference>
<dbReference type="InterPro" id="IPR000827">
    <property type="entry name" value="Chemokine_CC_CS"/>
</dbReference>
<evidence type="ECO:0000259" key="10">
    <source>
        <dbReference type="SMART" id="SM00199"/>
    </source>
</evidence>
<dbReference type="Ensembl" id="ENSORLT00015028322.1">
    <property type="protein sequence ID" value="ENSORLP00015034475.1"/>
    <property type="gene ID" value="ENSORLG00015020491.1"/>
</dbReference>
<keyword evidence="3 9" id="KW-0202">Cytokine</keyword>
<evidence type="ECO:0000256" key="4">
    <source>
        <dbReference type="ARBA" id="ARBA00022525"/>
    </source>
</evidence>
<dbReference type="PANTHER" id="PTHR12015:SF183">
    <property type="entry name" value="C-C MOTIF CHEMOKINE 3"/>
    <property type="match status" value="1"/>
</dbReference>
<dbReference type="Pfam" id="PF00048">
    <property type="entry name" value="IL8"/>
    <property type="match status" value="1"/>
</dbReference>
<organism evidence="11 12">
    <name type="scientific">Oryzias latipes</name>
    <name type="common">Japanese rice fish</name>
    <name type="synonym">Japanese killifish</name>
    <dbReference type="NCBI Taxonomy" id="8090"/>
    <lineage>
        <taxon>Eukaryota</taxon>
        <taxon>Metazoa</taxon>
        <taxon>Chordata</taxon>
        <taxon>Craniata</taxon>
        <taxon>Vertebrata</taxon>
        <taxon>Euteleostomi</taxon>
        <taxon>Actinopterygii</taxon>
        <taxon>Neopterygii</taxon>
        <taxon>Teleostei</taxon>
        <taxon>Neoteleostei</taxon>
        <taxon>Acanthomorphata</taxon>
        <taxon>Ovalentaria</taxon>
        <taxon>Atherinomorphae</taxon>
        <taxon>Beloniformes</taxon>
        <taxon>Adrianichthyidae</taxon>
        <taxon>Oryziinae</taxon>
        <taxon>Oryzias</taxon>
    </lineage>
</organism>
<reference evidence="11" key="3">
    <citation type="submission" date="2025-08" db="UniProtKB">
        <authorList>
            <consortium name="Ensembl"/>
        </authorList>
    </citation>
    <scope>IDENTIFICATION</scope>
    <source>
        <strain evidence="11">HSOK</strain>
    </source>
</reference>
<keyword evidence="6" id="KW-1015">Disulfide bond</keyword>
<dbReference type="PANTHER" id="PTHR12015">
    <property type="entry name" value="SMALL INDUCIBLE CYTOKINE A"/>
    <property type="match status" value="1"/>
</dbReference>
<evidence type="ECO:0000313" key="12">
    <source>
        <dbReference type="Proteomes" id="UP000265200"/>
    </source>
</evidence>